<dbReference type="RefSeq" id="WP_341369964.1">
    <property type="nucleotide sequence ID" value="NZ_JBBPCO010000003.1"/>
</dbReference>
<dbReference type="Proteomes" id="UP001446205">
    <property type="component" value="Unassembled WGS sequence"/>
</dbReference>
<organism evidence="1 2">
    <name type="scientific">Thermithiobacillus plumbiphilus</name>
    <dbReference type="NCBI Taxonomy" id="1729899"/>
    <lineage>
        <taxon>Bacteria</taxon>
        <taxon>Pseudomonadati</taxon>
        <taxon>Pseudomonadota</taxon>
        <taxon>Acidithiobacillia</taxon>
        <taxon>Acidithiobacillales</taxon>
        <taxon>Thermithiobacillaceae</taxon>
        <taxon>Thermithiobacillus</taxon>
    </lineage>
</organism>
<proteinExistence type="predicted"/>
<gene>
    <name evidence="1" type="ORF">WOB96_03880</name>
</gene>
<name>A0ABU9D5S9_9PROT</name>
<evidence type="ECO:0000313" key="2">
    <source>
        <dbReference type="Proteomes" id="UP001446205"/>
    </source>
</evidence>
<evidence type="ECO:0000313" key="1">
    <source>
        <dbReference type="EMBL" id="MEK8088897.1"/>
    </source>
</evidence>
<comment type="caution">
    <text evidence="1">The sequence shown here is derived from an EMBL/GenBank/DDBJ whole genome shotgun (WGS) entry which is preliminary data.</text>
</comment>
<protein>
    <submittedName>
        <fullName evidence="1">DciA family protein</fullName>
    </submittedName>
</protein>
<dbReference type="InterPro" id="IPR007922">
    <property type="entry name" value="DciA-like"/>
</dbReference>
<sequence length="147" mass="16471">MRQILRQSQDPELSKLLDHALKLRERQRILLGWLGPEAQEHFHVLGWEKQVLRLGASSGAWKQWLRLHEARLASNWNQRYPSEPVKRIQCKVQPALAEYKKRGAAGGEAAVRGQPLGAAALRGVAQSVQDKGLAAAMRRLASTLDKP</sequence>
<dbReference type="Pfam" id="PF05258">
    <property type="entry name" value="DciA"/>
    <property type="match status" value="1"/>
</dbReference>
<dbReference type="EMBL" id="JBBPCO010000003">
    <property type="protein sequence ID" value="MEK8088897.1"/>
    <property type="molecule type" value="Genomic_DNA"/>
</dbReference>
<keyword evidence="2" id="KW-1185">Reference proteome</keyword>
<accession>A0ABU9D5S9</accession>
<reference evidence="1 2" key="1">
    <citation type="submission" date="2024-04" db="EMBL/GenBank/DDBJ databases">
        <authorList>
            <person name="Abashina T."/>
            <person name="Shaikin A."/>
        </authorList>
    </citation>
    <scope>NUCLEOTIDE SEQUENCE [LARGE SCALE GENOMIC DNA]</scope>
    <source>
        <strain evidence="1 2">AAFK</strain>
    </source>
</reference>